<dbReference type="Proteomes" id="UP000004793">
    <property type="component" value="Chromosome"/>
</dbReference>
<dbReference type="EMBL" id="AP012051">
    <property type="protein sequence ID" value="BAL81105.1"/>
    <property type="molecule type" value="Genomic_DNA"/>
</dbReference>
<keyword evidence="1" id="KW-0175">Coiled coil</keyword>
<proteinExistence type="predicted"/>
<protein>
    <recommendedName>
        <fullName evidence="4">Alpha/beta hydrolase</fullName>
    </recommendedName>
</protein>
<sequence>MIYDIPQVEVKFKEENFKTFTDYKIIRITSDSVIKSNFKENDINIAYLFFPTRGSFDRVIILLHGMGERNVRHLEYFGHRFAKIGIPLLTPILPFHNERRIKGYKDGEKFLIDDLEDTIRDYRQAIIDIRENLNYLESKGLDKSGFTLLGFSFGGMIGTILMGVEERIKNGLLAVTGGNFEYITWKSIATKVIRQKYKTHTNYETYGCTYEKCAEIHKDYWEILKKIKNLSDIDRIKFKKECFLFDPLTFAPLINGRKVILVRAIFDEIFPKESTLALKKAINTSTLINLLSDHYLIIAYRRFLFNKVYELVKEG</sequence>
<evidence type="ECO:0000313" key="3">
    <source>
        <dbReference type="Proteomes" id="UP000004793"/>
    </source>
</evidence>
<gene>
    <name evidence="2" type="ordered locus">CSE_09790</name>
</gene>
<dbReference type="InterPro" id="IPR029058">
    <property type="entry name" value="AB_hydrolase_fold"/>
</dbReference>
<reference evidence="2 3" key="1">
    <citation type="submission" date="2011-01" db="EMBL/GenBank/DDBJ databases">
        <title>Whole genome sequence of Caldisericum exile AZM16c01.</title>
        <authorList>
            <person name="Narita-Yamada S."/>
            <person name="Kawakoshi A."/>
            <person name="Nakamura S."/>
            <person name="Sasagawa M."/>
            <person name="Fukada J."/>
            <person name="Sekine M."/>
            <person name="Kato Y."/>
            <person name="Fukai R."/>
            <person name="Sasaki K."/>
            <person name="Hanamaki A."/>
            <person name="Narita H."/>
            <person name="Konno Y."/>
            <person name="Mori K."/>
            <person name="Yamazaki S."/>
            <person name="Suzuki K."/>
            <person name="Fujita N."/>
        </authorList>
    </citation>
    <scope>NUCLEOTIDE SEQUENCE [LARGE SCALE GENOMIC DNA]</scope>
    <source>
        <strain evidence="3">DSM 21853 / NBRC 104410 / AZM16c01</strain>
    </source>
</reference>
<name>A0A7U6GEU6_CALEA</name>
<dbReference type="AlphaFoldDB" id="A0A7U6GEU6"/>
<feature type="coiled-coil region" evidence="1">
    <location>
        <begin position="112"/>
        <end position="139"/>
    </location>
</feature>
<dbReference type="Gene3D" id="3.40.50.1820">
    <property type="entry name" value="alpha/beta hydrolase"/>
    <property type="match status" value="1"/>
</dbReference>
<organism evidence="2 3">
    <name type="scientific">Caldisericum exile (strain DSM 21853 / NBRC 104410 / AZM16c01)</name>
    <dbReference type="NCBI Taxonomy" id="511051"/>
    <lineage>
        <taxon>Bacteria</taxon>
        <taxon>Pseudomonadati</taxon>
        <taxon>Caldisericota/Cryosericota group</taxon>
        <taxon>Caldisericota</taxon>
        <taxon>Caldisericia</taxon>
        <taxon>Caldisericales</taxon>
        <taxon>Caldisericaceae</taxon>
        <taxon>Caldisericum</taxon>
    </lineage>
</organism>
<dbReference type="KEGG" id="cex:CSE_09790"/>
<accession>A0A7U6GEU6</accession>
<dbReference type="SUPFAM" id="SSF53474">
    <property type="entry name" value="alpha/beta-Hydrolases"/>
    <property type="match status" value="1"/>
</dbReference>
<evidence type="ECO:0008006" key="4">
    <source>
        <dbReference type="Google" id="ProtNLM"/>
    </source>
</evidence>
<evidence type="ECO:0000256" key="1">
    <source>
        <dbReference type="SAM" id="Coils"/>
    </source>
</evidence>
<keyword evidence="3" id="KW-1185">Reference proteome</keyword>
<evidence type="ECO:0000313" key="2">
    <source>
        <dbReference type="EMBL" id="BAL81105.1"/>
    </source>
</evidence>